<reference evidence="1" key="1">
    <citation type="journal article" date="2015" name="Nature">
        <title>Complex archaea that bridge the gap between prokaryotes and eukaryotes.</title>
        <authorList>
            <person name="Spang A."/>
            <person name="Saw J.H."/>
            <person name="Jorgensen S.L."/>
            <person name="Zaremba-Niedzwiedzka K."/>
            <person name="Martijn J."/>
            <person name="Lind A.E."/>
            <person name="van Eijk R."/>
            <person name="Schleper C."/>
            <person name="Guy L."/>
            <person name="Ettema T.J."/>
        </authorList>
    </citation>
    <scope>NUCLEOTIDE SEQUENCE</scope>
</reference>
<protein>
    <submittedName>
        <fullName evidence="1">Uncharacterized protein</fullName>
    </submittedName>
</protein>
<gene>
    <name evidence="1" type="ORF">LCGC14_2667580</name>
</gene>
<name>A0A0F9CGZ4_9ZZZZ</name>
<organism evidence="1">
    <name type="scientific">marine sediment metagenome</name>
    <dbReference type="NCBI Taxonomy" id="412755"/>
    <lineage>
        <taxon>unclassified sequences</taxon>
        <taxon>metagenomes</taxon>
        <taxon>ecological metagenomes</taxon>
    </lineage>
</organism>
<dbReference type="AlphaFoldDB" id="A0A0F9CGZ4"/>
<accession>A0A0F9CGZ4</accession>
<comment type="caution">
    <text evidence="1">The sequence shown here is derived from an EMBL/GenBank/DDBJ whole genome shotgun (WGS) entry which is preliminary data.</text>
</comment>
<sequence>MSFERRLTYKVYQEDGTFIETLDDVVSDLTIKRQINGGDSEFVFELDRKMDDFDESNSVEFNNRVKVYLKDSYNAGGTKLVANGYIVSYRPFLQGKKEGVEVTCLSAVSKLSNDFYRLGTFADATDLSDPANLGGIYGPSIPGGVP</sequence>
<evidence type="ECO:0000313" key="1">
    <source>
        <dbReference type="EMBL" id="KKK95961.1"/>
    </source>
</evidence>
<dbReference type="EMBL" id="LAZR01046687">
    <property type="protein sequence ID" value="KKK95961.1"/>
    <property type="molecule type" value="Genomic_DNA"/>
</dbReference>
<proteinExistence type="predicted"/>